<keyword evidence="1" id="KW-0175">Coiled coil</keyword>
<dbReference type="Pfam" id="PF24924">
    <property type="entry name" value="DUF7745"/>
    <property type="match status" value="1"/>
</dbReference>
<name>A0A371H8S7_MUCPR</name>
<organism evidence="3 4">
    <name type="scientific">Mucuna pruriens</name>
    <name type="common">Velvet bean</name>
    <name type="synonym">Dolichos pruriens</name>
    <dbReference type="NCBI Taxonomy" id="157652"/>
    <lineage>
        <taxon>Eukaryota</taxon>
        <taxon>Viridiplantae</taxon>
        <taxon>Streptophyta</taxon>
        <taxon>Embryophyta</taxon>
        <taxon>Tracheophyta</taxon>
        <taxon>Spermatophyta</taxon>
        <taxon>Magnoliopsida</taxon>
        <taxon>eudicotyledons</taxon>
        <taxon>Gunneridae</taxon>
        <taxon>Pentapetalae</taxon>
        <taxon>rosids</taxon>
        <taxon>fabids</taxon>
        <taxon>Fabales</taxon>
        <taxon>Fabaceae</taxon>
        <taxon>Papilionoideae</taxon>
        <taxon>50 kb inversion clade</taxon>
        <taxon>NPAAA clade</taxon>
        <taxon>indigoferoid/millettioid clade</taxon>
        <taxon>Phaseoleae</taxon>
        <taxon>Mucuna</taxon>
    </lineage>
</organism>
<dbReference type="PANTHER" id="PTHR48200:SF1">
    <property type="entry name" value="AMINOTRANSFERASE-LIKE PLANT MOBILE DOMAIN-CONTAINING PROTEIN"/>
    <property type="match status" value="1"/>
</dbReference>
<sequence length="312" mass="36235">MLHSLAISMANSTPFPLQTQNFLPHRGLQMELDLAHDQGGLGLKLDEASERIICWYSPWNEREHIIVKCEGYPNVPLLGTQGAINYNLELVVRQVGYPMIRPPPEEVMTPFVLYGPEAHKGIHYRKIRHAWSNTIKREPPGGFDGKILRRDSNAHKYEVQETLEVGKLKATLEQAKVERADLKRELEEAMEEVRREKQLNVEITKKAGVERETRLKVGSCLRAADKEMCARRVERDQVAIEKEQLEKTLLDIQIREEEQREQFRQLQEKMRLLKEELARANLSKECLVDQRRKTILELVKTRTKAEEDEAQL</sequence>
<feature type="domain" description="DUF7745" evidence="2">
    <location>
        <begin position="47"/>
        <end position="138"/>
    </location>
</feature>
<dbReference type="AlphaFoldDB" id="A0A371H8S7"/>
<proteinExistence type="predicted"/>
<dbReference type="OrthoDB" id="1459749at2759"/>
<evidence type="ECO:0000313" key="3">
    <source>
        <dbReference type="EMBL" id="RDX99198.1"/>
    </source>
</evidence>
<evidence type="ECO:0000313" key="4">
    <source>
        <dbReference type="Proteomes" id="UP000257109"/>
    </source>
</evidence>
<accession>A0A371H8S7</accession>
<keyword evidence="4" id="KW-1185">Reference proteome</keyword>
<dbReference type="PANTHER" id="PTHR48200">
    <property type="entry name" value="PROTEIN, PUTATIVE-RELATED"/>
    <property type="match status" value="1"/>
</dbReference>
<dbReference type="InterPro" id="IPR056647">
    <property type="entry name" value="DUF7745"/>
</dbReference>
<gene>
    <name evidence="3" type="ORF">CR513_17782</name>
</gene>
<dbReference type="EMBL" id="QJKJ01003281">
    <property type="protein sequence ID" value="RDX99198.1"/>
    <property type="molecule type" value="Genomic_DNA"/>
</dbReference>
<feature type="coiled-coil region" evidence="1">
    <location>
        <begin position="165"/>
        <end position="206"/>
    </location>
</feature>
<evidence type="ECO:0000259" key="2">
    <source>
        <dbReference type="Pfam" id="PF24924"/>
    </source>
</evidence>
<feature type="non-terminal residue" evidence="3">
    <location>
        <position position="1"/>
    </location>
</feature>
<comment type="caution">
    <text evidence="3">The sequence shown here is derived from an EMBL/GenBank/DDBJ whole genome shotgun (WGS) entry which is preliminary data.</text>
</comment>
<protein>
    <recommendedName>
        <fullName evidence="2">DUF7745 domain-containing protein</fullName>
    </recommendedName>
</protein>
<dbReference type="Proteomes" id="UP000257109">
    <property type="component" value="Unassembled WGS sequence"/>
</dbReference>
<evidence type="ECO:0000256" key="1">
    <source>
        <dbReference type="SAM" id="Coils"/>
    </source>
</evidence>
<feature type="coiled-coil region" evidence="1">
    <location>
        <begin position="240"/>
        <end position="290"/>
    </location>
</feature>
<reference evidence="3" key="1">
    <citation type="submission" date="2018-05" db="EMBL/GenBank/DDBJ databases">
        <title>Draft genome of Mucuna pruriens seed.</title>
        <authorList>
            <person name="Nnadi N.E."/>
            <person name="Vos R."/>
            <person name="Hasami M.H."/>
            <person name="Devisetty U.K."/>
            <person name="Aguiy J.C."/>
        </authorList>
    </citation>
    <scope>NUCLEOTIDE SEQUENCE [LARGE SCALE GENOMIC DNA]</scope>
    <source>
        <strain evidence="3">JCA_2017</strain>
    </source>
</reference>